<gene>
    <name evidence="2" type="ORF">HS096_03685</name>
</gene>
<dbReference type="AlphaFoldDB" id="A0A928Y519"/>
<evidence type="ECO:0000313" key="2">
    <source>
        <dbReference type="EMBL" id="MBE7525460.1"/>
    </source>
</evidence>
<comment type="caution">
    <text evidence="2">The sequence shown here is derived from an EMBL/GenBank/DDBJ whole genome shotgun (WGS) entry which is preliminary data.</text>
</comment>
<dbReference type="EMBL" id="JABTTY010000001">
    <property type="protein sequence ID" value="MBE7525460.1"/>
    <property type="molecule type" value="Genomic_DNA"/>
</dbReference>
<name>A0A928Y519_UNCKA</name>
<dbReference type="Proteomes" id="UP000710385">
    <property type="component" value="Unassembled WGS sequence"/>
</dbReference>
<evidence type="ECO:0000313" key="3">
    <source>
        <dbReference type="Proteomes" id="UP000710385"/>
    </source>
</evidence>
<dbReference type="Pfam" id="PF00535">
    <property type="entry name" value="Glycos_transf_2"/>
    <property type="match status" value="1"/>
</dbReference>
<dbReference type="InterPro" id="IPR029044">
    <property type="entry name" value="Nucleotide-diphossugar_trans"/>
</dbReference>
<dbReference type="Gene3D" id="3.90.550.10">
    <property type="entry name" value="Spore Coat Polysaccharide Biosynthesis Protein SpsA, Chain A"/>
    <property type="match status" value="1"/>
</dbReference>
<proteinExistence type="predicted"/>
<feature type="domain" description="Glycosyltransferase 2-like" evidence="1">
    <location>
        <begin position="11"/>
        <end position="124"/>
    </location>
</feature>
<dbReference type="PANTHER" id="PTHR43179:SF11">
    <property type="entry name" value="GLYCOSYL TRANSFERASE"/>
    <property type="match status" value="1"/>
</dbReference>
<dbReference type="CDD" id="cd04186">
    <property type="entry name" value="GT_2_like_c"/>
    <property type="match status" value="1"/>
</dbReference>
<accession>A0A928Y519</accession>
<organism evidence="2 3">
    <name type="scientific">candidate division WWE3 bacterium</name>
    <dbReference type="NCBI Taxonomy" id="2053526"/>
    <lineage>
        <taxon>Bacteria</taxon>
        <taxon>Katanobacteria</taxon>
    </lineage>
</organism>
<sequence length="351" mass="39332">MEPAKTLVVNVVTWNSARFLPHLFESIAAQTTNAFTVTVVDNASSDGTLAWLREKARGVPVLKNFRNGGFARAHNQAIAFALQRWEAEGALDRKYILVLNPDILLAPTCIAQLLSFMDTHPDVDMAGPKLLRADRRTNEDGEIVDIERSSLIDSAGISLLKSRRVIDRGAGEKDSGQYDGGEPFGISGAAMLLRASVIPSIVLQNGEVFDEDFFAYKEDADLSWRFRLLGKRIAFVPGAVAWHHRTARASRGGLIEQYAIRRNRASVIMKYSRRNQLWLEWKNDDAGSRLLHFPWIAAEKIRRVCAATLFPSSAVPALFEAWAGFGRMRRKRKELLTRRRLSPGQIRALFS</sequence>
<evidence type="ECO:0000259" key="1">
    <source>
        <dbReference type="Pfam" id="PF00535"/>
    </source>
</evidence>
<protein>
    <submittedName>
        <fullName evidence="2">Glycosyltransferase family 2 protein</fullName>
    </submittedName>
</protein>
<dbReference type="InterPro" id="IPR001173">
    <property type="entry name" value="Glyco_trans_2-like"/>
</dbReference>
<dbReference type="PANTHER" id="PTHR43179">
    <property type="entry name" value="RHAMNOSYLTRANSFERASE WBBL"/>
    <property type="match status" value="1"/>
</dbReference>
<reference evidence="2" key="1">
    <citation type="submission" date="2020-05" db="EMBL/GenBank/DDBJ databases">
        <title>High-Quality Genomes of Partial-Nitritation/Anammox System by Hierarchical Clustering Based Hybrid Assembly.</title>
        <authorList>
            <person name="Liu L."/>
            <person name="Wang Y."/>
            <person name="Che Y."/>
            <person name="Chen Y."/>
            <person name="Xia Y."/>
            <person name="Luo R."/>
            <person name="Cheng S.H."/>
            <person name="Zheng C."/>
            <person name="Zhang T."/>
        </authorList>
    </citation>
    <scope>NUCLEOTIDE SEQUENCE</scope>
    <source>
        <strain evidence="2">H1_PAT1</strain>
    </source>
</reference>
<dbReference type="SUPFAM" id="SSF53448">
    <property type="entry name" value="Nucleotide-diphospho-sugar transferases"/>
    <property type="match status" value="1"/>
</dbReference>